<evidence type="ECO:0000256" key="7">
    <source>
        <dbReference type="PROSITE-ProRule" id="PRU00221"/>
    </source>
</evidence>
<dbReference type="PROSITE" id="PS50082">
    <property type="entry name" value="WD_REPEATS_2"/>
    <property type="match status" value="2"/>
</dbReference>
<organism evidence="10">
    <name type="scientific">Bicosoecida sp. CB-2014</name>
    <dbReference type="NCBI Taxonomy" id="1486930"/>
    <lineage>
        <taxon>Eukaryota</taxon>
        <taxon>Sar</taxon>
        <taxon>Stramenopiles</taxon>
        <taxon>Bigyra</taxon>
        <taxon>Opalozoa</taxon>
        <taxon>Bicosoecida</taxon>
    </lineage>
</organism>
<dbReference type="PANTHER" id="PTHR22851">
    <property type="entry name" value="U3 SMALL NUCLEOLAR RNA U3 SNORNA ASSOCIATED PROTEIN"/>
    <property type="match status" value="1"/>
</dbReference>
<evidence type="ECO:0000313" key="10">
    <source>
        <dbReference type="EMBL" id="CAD8924609.1"/>
    </source>
</evidence>
<dbReference type="GO" id="GO:0000462">
    <property type="term" value="P:maturation of SSU-rRNA from tricistronic rRNA transcript (SSU-rRNA, 5.8S rRNA, LSU-rRNA)"/>
    <property type="evidence" value="ECO:0007669"/>
    <property type="project" value="TreeGrafter"/>
</dbReference>
<dbReference type="InterPro" id="IPR051733">
    <property type="entry name" value="WD_repeat_DCAF13/WDSOF1"/>
</dbReference>
<dbReference type="PANTHER" id="PTHR22851:SF0">
    <property type="entry name" value="DDB1- AND CUL4-ASSOCIATED FACTOR 13"/>
    <property type="match status" value="1"/>
</dbReference>
<dbReference type="SMART" id="SM00320">
    <property type="entry name" value="WD40"/>
    <property type="match status" value="5"/>
</dbReference>
<evidence type="ECO:0000256" key="6">
    <source>
        <dbReference type="ARBA" id="ARBA00023274"/>
    </source>
</evidence>
<evidence type="ECO:0000259" key="9">
    <source>
        <dbReference type="Pfam" id="PF04158"/>
    </source>
</evidence>
<sequence>MDAEPEPLNTWTGREAFHAVDHHWGAPRFATASSSVEVWDWARSTPVQSFTWGHDSVTAVRFNPAERDLLASAGADRSIGLYDLRAATPIRKLVMDMRTNALRWNPREPFNFTTASEDHQCYTFDYRKLDRALMVHKGHVSAVMDISYSPTGREFVTGSYDRTVRIFGVRDGKSREVYHTRRMQRIFCVQFSADARFVLSGSDDTNIRVWRARASEKLGRLAPRERAAKDYRDSLKRRYGHLPEVRRVAAQRHVPAGILKAAKRKLEADAKEKVKDARIRAHTAEATHKPRVPERKKRIVKELD</sequence>
<dbReference type="InterPro" id="IPR036322">
    <property type="entry name" value="WD40_repeat_dom_sf"/>
</dbReference>
<dbReference type="FunFam" id="2.130.10.10:FF:000132">
    <property type="entry name" value="DDB1- and CUL4-associated factor 13"/>
    <property type="match status" value="1"/>
</dbReference>
<accession>A0A7S1CS50</accession>
<evidence type="ECO:0000256" key="8">
    <source>
        <dbReference type="SAM" id="MobiDB-lite"/>
    </source>
</evidence>
<dbReference type="InterPro" id="IPR015943">
    <property type="entry name" value="WD40/YVTN_repeat-like_dom_sf"/>
</dbReference>
<dbReference type="SUPFAM" id="SSF50978">
    <property type="entry name" value="WD40 repeat-like"/>
    <property type="match status" value="1"/>
</dbReference>
<proteinExistence type="inferred from homology"/>
<feature type="repeat" description="WD" evidence="7">
    <location>
        <begin position="136"/>
        <end position="177"/>
    </location>
</feature>
<keyword evidence="3 7" id="KW-0853">WD repeat</keyword>
<feature type="compositionally biased region" description="Basic residues" evidence="8">
    <location>
        <begin position="294"/>
        <end position="304"/>
    </location>
</feature>
<name>A0A7S1CS50_9STRA</name>
<dbReference type="Pfam" id="PF00400">
    <property type="entry name" value="WD40"/>
    <property type="match status" value="3"/>
</dbReference>
<dbReference type="PROSITE" id="PS50294">
    <property type="entry name" value="WD_REPEATS_REGION"/>
    <property type="match status" value="2"/>
</dbReference>
<feature type="repeat" description="WD" evidence="7">
    <location>
        <begin position="179"/>
        <end position="220"/>
    </location>
</feature>
<comment type="similarity">
    <text evidence="2">Belongs to the WD repeat DCAF13/WDSOF1 family.</text>
</comment>
<gene>
    <name evidence="10" type="ORF">BSP0115_LOCUS17873</name>
</gene>
<keyword evidence="6" id="KW-0687">Ribonucleoprotein</keyword>
<evidence type="ECO:0000256" key="3">
    <source>
        <dbReference type="ARBA" id="ARBA00022574"/>
    </source>
</evidence>
<evidence type="ECO:0000256" key="2">
    <source>
        <dbReference type="ARBA" id="ARBA00005649"/>
    </source>
</evidence>
<reference evidence="10" key="1">
    <citation type="submission" date="2021-01" db="EMBL/GenBank/DDBJ databases">
        <authorList>
            <person name="Corre E."/>
            <person name="Pelletier E."/>
            <person name="Niang G."/>
            <person name="Scheremetjew M."/>
            <person name="Finn R."/>
            <person name="Kale V."/>
            <person name="Holt S."/>
            <person name="Cochrane G."/>
            <person name="Meng A."/>
            <person name="Brown T."/>
            <person name="Cohen L."/>
        </authorList>
    </citation>
    <scope>NUCLEOTIDE SEQUENCE</scope>
    <source>
        <strain evidence="10">Ms1</strain>
    </source>
</reference>
<dbReference type="AlphaFoldDB" id="A0A7S1CS50"/>
<evidence type="ECO:0000256" key="4">
    <source>
        <dbReference type="ARBA" id="ARBA00022737"/>
    </source>
</evidence>
<dbReference type="InterPro" id="IPR001680">
    <property type="entry name" value="WD40_rpt"/>
</dbReference>
<comment type="subcellular location">
    <subcellularLocation>
        <location evidence="1">Nucleus</location>
        <location evidence="1">Nucleolus</location>
    </subcellularLocation>
</comment>
<dbReference type="Gene3D" id="2.130.10.10">
    <property type="entry name" value="YVTN repeat-like/Quinoprotein amine dehydrogenase"/>
    <property type="match status" value="1"/>
</dbReference>
<feature type="compositionally biased region" description="Basic and acidic residues" evidence="8">
    <location>
        <begin position="270"/>
        <end position="293"/>
    </location>
</feature>
<feature type="region of interest" description="Disordered" evidence="8">
    <location>
        <begin position="270"/>
        <end position="304"/>
    </location>
</feature>
<feature type="domain" description="Sof1-like protein" evidence="9">
    <location>
        <begin position="212"/>
        <end position="299"/>
    </location>
</feature>
<dbReference type="Pfam" id="PF04158">
    <property type="entry name" value="Sof1"/>
    <property type="match status" value="1"/>
</dbReference>
<dbReference type="GO" id="GO:0032040">
    <property type="term" value="C:small-subunit processome"/>
    <property type="evidence" value="ECO:0007669"/>
    <property type="project" value="TreeGrafter"/>
</dbReference>
<keyword evidence="5" id="KW-0539">Nucleus</keyword>
<protein>
    <recommendedName>
        <fullName evidence="9">Sof1-like protein domain-containing protein</fullName>
    </recommendedName>
</protein>
<evidence type="ECO:0000256" key="5">
    <source>
        <dbReference type="ARBA" id="ARBA00023242"/>
    </source>
</evidence>
<dbReference type="EMBL" id="HBFS01026676">
    <property type="protein sequence ID" value="CAD8924609.1"/>
    <property type="molecule type" value="Transcribed_RNA"/>
</dbReference>
<evidence type="ECO:0000256" key="1">
    <source>
        <dbReference type="ARBA" id="ARBA00004604"/>
    </source>
</evidence>
<dbReference type="InterPro" id="IPR007287">
    <property type="entry name" value="Sof1"/>
</dbReference>
<keyword evidence="4" id="KW-0677">Repeat</keyword>